<dbReference type="InterPro" id="IPR050595">
    <property type="entry name" value="Bact_response_regulator"/>
</dbReference>
<dbReference type="GO" id="GO:0000160">
    <property type="term" value="P:phosphorelay signal transduction system"/>
    <property type="evidence" value="ECO:0007669"/>
    <property type="project" value="InterPro"/>
</dbReference>
<dbReference type="EMBL" id="BARU01008670">
    <property type="protein sequence ID" value="GAH43961.1"/>
    <property type="molecule type" value="Genomic_DNA"/>
</dbReference>
<dbReference type="AlphaFoldDB" id="X1FEE5"/>
<accession>X1FEE5</accession>
<reference evidence="3" key="1">
    <citation type="journal article" date="2014" name="Front. Microbiol.">
        <title>High frequency of phylogenetically diverse reductive dehalogenase-homologous genes in deep subseafloor sedimentary metagenomes.</title>
        <authorList>
            <person name="Kawai M."/>
            <person name="Futagami T."/>
            <person name="Toyoda A."/>
            <person name="Takaki Y."/>
            <person name="Nishi S."/>
            <person name="Hori S."/>
            <person name="Arai W."/>
            <person name="Tsubouchi T."/>
            <person name="Morono Y."/>
            <person name="Uchiyama I."/>
            <person name="Ito T."/>
            <person name="Fujiyama A."/>
            <person name="Inagaki F."/>
            <person name="Takami H."/>
        </authorList>
    </citation>
    <scope>NUCLEOTIDE SEQUENCE</scope>
    <source>
        <strain evidence="3">Expedition CK06-06</strain>
    </source>
</reference>
<proteinExistence type="predicted"/>
<dbReference type="PANTHER" id="PTHR44591:SF3">
    <property type="entry name" value="RESPONSE REGULATORY DOMAIN-CONTAINING PROTEIN"/>
    <property type="match status" value="1"/>
</dbReference>
<name>X1FEE5_9ZZZZ</name>
<sequence>MDKQKILIADDEPGVRLLVNRLLEEEYIVLEAADGEEAIDIAKGQQPALVLMDLMMPKMDGYAACSRIKSDQVTKGIKVVMLTGVGHELNKKYAEEMGADGYITKPFTRESLLEEMRRLLVSSHQ</sequence>
<evidence type="ECO:0000259" key="2">
    <source>
        <dbReference type="PROSITE" id="PS50110"/>
    </source>
</evidence>
<evidence type="ECO:0000256" key="1">
    <source>
        <dbReference type="ARBA" id="ARBA00022553"/>
    </source>
</evidence>
<dbReference type="Pfam" id="PF00072">
    <property type="entry name" value="Response_reg"/>
    <property type="match status" value="1"/>
</dbReference>
<dbReference type="Gene3D" id="3.40.50.2300">
    <property type="match status" value="1"/>
</dbReference>
<dbReference type="InterPro" id="IPR001789">
    <property type="entry name" value="Sig_transdc_resp-reg_receiver"/>
</dbReference>
<dbReference type="SUPFAM" id="SSF52172">
    <property type="entry name" value="CheY-like"/>
    <property type="match status" value="1"/>
</dbReference>
<gene>
    <name evidence="3" type="ORF">S03H2_16894</name>
</gene>
<dbReference type="SMART" id="SM00448">
    <property type="entry name" value="REC"/>
    <property type="match status" value="1"/>
</dbReference>
<feature type="domain" description="Response regulatory" evidence="2">
    <location>
        <begin position="5"/>
        <end position="120"/>
    </location>
</feature>
<keyword evidence="1" id="KW-0597">Phosphoprotein</keyword>
<protein>
    <recommendedName>
        <fullName evidence="2">Response regulatory domain-containing protein</fullName>
    </recommendedName>
</protein>
<comment type="caution">
    <text evidence="3">The sequence shown here is derived from an EMBL/GenBank/DDBJ whole genome shotgun (WGS) entry which is preliminary data.</text>
</comment>
<dbReference type="PANTHER" id="PTHR44591">
    <property type="entry name" value="STRESS RESPONSE REGULATOR PROTEIN 1"/>
    <property type="match status" value="1"/>
</dbReference>
<evidence type="ECO:0000313" key="3">
    <source>
        <dbReference type="EMBL" id="GAH43961.1"/>
    </source>
</evidence>
<dbReference type="InterPro" id="IPR011006">
    <property type="entry name" value="CheY-like_superfamily"/>
</dbReference>
<organism evidence="3">
    <name type="scientific">marine sediment metagenome</name>
    <dbReference type="NCBI Taxonomy" id="412755"/>
    <lineage>
        <taxon>unclassified sequences</taxon>
        <taxon>metagenomes</taxon>
        <taxon>ecological metagenomes</taxon>
    </lineage>
</organism>
<dbReference type="PROSITE" id="PS50110">
    <property type="entry name" value="RESPONSE_REGULATORY"/>
    <property type="match status" value="1"/>
</dbReference>